<proteinExistence type="predicted"/>
<evidence type="ECO:0000313" key="2">
    <source>
        <dbReference type="Proteomes" id="UP000887116"/>
    </source>
</evidence>
<dbReference type="Proteomes" id="UP000887116">
    <property type="component" value="Unassembled WGS sequence"/>
</dbReference>
<sequence length="85" mass="10100">MRASSSDRCQKVIERRASNFPTSRRRIRRFRGAANAFKPPSGLGFRQSQKRSRWIDHALLDLPSFFTRRFLPKRQSFQSEDKNRT</sequence>
<protein>
    <submittedName>
        <fullName evidence="1">Uncharacterized protein</fullName>
    </submittedName>
</protein>
<accession>A0A8X6LDP2</accession>
<name>A0A8X6LDP2_TRICU</name>
<comment type="caution">
    <text evidence="1">The sequence shown here is derived from an EMBL/GenBank/DDBJ whole genome shotgun (WGS) entry which is preliminary data.</text>
</comment>
<reference evidence="1" key="1">
    <citation type="submission" date="2020-07" db="EMBL/GenBank/DDBJ databases">
        <title>Multicomponent nature underlies the extraordinary mechanical properties of spider dragline silk.</title>
        <authorList>
            <person name="Kono N."/>
            <person name="Nakamura H."/>
            <person name="Mori M."/>
            <person name="Yoshida Y."/>
            <person name="Ohtoshi R."/>
            <person name="Malay A.D."/>
            <person name="Moran D.A.P."/>
            <person name="Tomita M."/>
            <person name="Numata K."/>
            <person name="Arakawa K."/>
        </authorList>
    </citation>
    <scope>NUCLEOTIDE SEQUENCE</scope>
</reference>
<organism evidence="1 2">
    <name type="scientific">Trichonephila clavata</name>
    <name type="common">Joro spider</name>
    <name type="synonym">Nephila clavata</name>
    <dbReference type="NCBI Taxonomy" id="2740835"/>
    <lineage>
        <taxon>Eukaryota</taxon>
        <taxon>Metazoa</taxon>
        <taxon>Ecdysozoa</taxon>
        <taxon>Arthropoda</taxon>
        <taxon>Chelicerata</taxon>
        <taxon>Arachnida</taxon>
        <taxon>Araneae</taxon>
        <taxon>Araneomorphae</taxon>
        <taxon>Entelegynae</taxon>
        <taxon>Araneoidea</taxon>
        <taxon>Nephilidae</taxon>
        <taxon>Trichonephila</taxon>
    </lineage>
</organism>
<evidence type="ECO:0000313" key="1">
    <source>
        <dbReference type="EMBL" id="GFR04692.1"/>
    </source>
</evidence>
<keyword evidence="2" id="KW-1185">Reference proteome</keyword>
<dbReference type="AlphaFoldDB" id="A0A8X6LDP2"/>
<dbReference type="EMBL" id="BMAO01035612">
    <property type="protein sequence ID" value="GFR04692.1"/>
    <property type="molecule type" value="Genomic_DNA"/>
</dbReference>
<gene>
    <name evidence="1" type="ORF">TNCT_79281</name>
</gene>